<dbReference type="InterPro" id="IPR012373">
    <property type="entry name" value="Ferrdict_sens_TM"/>
</dbReference>
<evidence type="ECO:0000313" key="3">
    <source>
        <dbReference type="EMBL" id="MQA55954.1"/>
    </source>
</evidence>
<protein>
    <submittedName>
        <fullName evidence="3">DUF4880 domain-containing protein</fullName>
    </submittedName>
</protein>
<dbReference type="RefSeq" id="WP_022639975.1">
    <property type="nucleotide sequence ID" value="NZ_AVOY01000047.1"/>
</dbReference>
<gene>
    <name evidence="3" type="ORF">GDH07_21785</name>
</gene>
<dbReference type="Proteomes" id="UP000486534">
    <property type="component" value="Unassembled WGS sequence"/>
</dbReference>
<comment type="caution">
    <text evidence="3">The sequence shown here is derived from an EMBL/GenBank/DDBJ whole genome shotgun (WGS) entry which is preliminary data.</text>
</comment>
<dbReference type="PIRSF" id="PIRSF018266">
    <property type="entry name" value="FecR"/>
    <property type="match status" value="1"/>
</dbReference>
<name>U6ZZA4_9PSED</name>
<accession>A0A7X1PPG4</accession>
<reference evidence="3 4" key="1">
    <citation type="submission" date="2019-10" db="EMBL/GenBank/DDBJ databases">
        <title>Pseudomonas dajingensis sp. nov., isolated from the profound head ulcers of farmed Murray cod (Maccullochella peelii peelii).</title>
        <authorList>
            <person name="Liu Y."/>
        </authorList>
    </citation>
    <scope>NUCLEOTIDE SEQUENCE [LARGE SCALE GENOMIC DNA]</scope>
    <source>
        <strain evidence="3 4">MC042</strain>
    </source>
</reference>
<accession>U6ZZA4</accession>
<sequence>MSRTAIEQANRAAVDWLLKLESSTPGDAVQQAFAHWLAHSGEHAAAWQRVNAVLSQPLQHLQGAEQRSPGQLQAASRALRSLPAPSRRKVLGGGLALLLLGGGTAGLVNRVLPLGHVLADLDTATGQRTSRTLADGSRIHLNARSAVDIRFDAEQRRIILREGTVQVDVAADPARPFIVESRDGRVQALGTRFMVSRNDLGSLVSVQQHSVLLTTSQGRQQRVEAGDAFAFDGHGIERQAPSLRTRVDWLDGRIDVRNEPLGELIELLRPYRSGLLRISPEAARVRVYGVFPLDDSDQVLLSLGETLPIQVTRHGFWLTRIELR</sequence>
<feature type="domain" description="FecR protein" evidence="1">
    <location>
        <begin position="120"/>
        <end position="211"/>
    </location>
</feature>
<evidence type="ECO:0000259" key="1">
    <source>
        <dbReference type="Pfam" id="PF04773"/>
    </source>
</evidence>
<dbReference type="Gene3D" id="2.60.120.1440">
    <property type="match status" value="1"/>
</dbReference>
<proteinExistence type="predicted"/>
<feature type="domain" description="FecR N-terminal" evidence="2">
    <location>
        <begin position="11"/>
        <end position="52"/>
    </location>
</feature>
<dbReference type="Pfam" id="PF04773">
    <property type="entry name" value="FecR"/>
    <property type="match status" value="1"/>
</dbReference>
<organism evidence="3 4">
    <name type="scientific">Pseudomonas piscis</name>
    <dbReference type="NCBI Taxonomy" id="2614538"/>
    <lineage>
        <taxon>Bacteria</taxon>
        <taxon>Pseudomonadati</taxon>
        <taxon>Pseudomonadota</taxon>
        <taxon>Gammaproteobacteria</taxon>
        <taxon>Pseudomonadales</taxon>
        <taxon>Pseudomonadaceae</taxon>
        <taxon>Pseudomonas</taxon>
    </lineage>
</organism>
<dbReference type="PANTHER" id="PTHR30273">
    <property type="entry name" value="PERIPLASMIC SIGNAL SENSOR AND SIGMA FACTOR ACTIVATOR FECR-RELATED"/>
    <property type="match status" value="1"/>
</dbReference>
<evidence type="ECO:0000313" key="4">
    <source>
        <dbReference type="Proteomes" id="UP000486534"/>
    </source>
</evidence>
<dbReference type="EMBL" id="WHUV01000003">
    <property type="protein sequence ID" value="MQA55954.1"/>
    <property type="molecule type" value="Genomic_DNA"/>
</dbReference>
<dbReference type="InterPro" id="IPR032623">
    <property type="entry name" value="FecR_N"/>
</dbReference>
<dbReference type="AlphaFoldDB" id="U6ZZA4"/>
<dbReference type="GO" id="GO:0016989">
    <property type="term" value="F:sigma factor antagonist activity"/>
    <property type="evidence" value="ECO:0007669"/>
    <property type="project" value="TreeGrafter"/>
</dbReference>
<dbReference type="PANTHER" id="PTHR30273:SF2">
    <property type="entry name" value="PROTEIN FECR"/>
    <property type="match status" value="1"/>
</dbReference>
<dbReference type="Pfam" id="PF16220">
    <property type="entry name" value="DUF4880"/>
    <property type="match status" value="1"/>
</dbReference>
<evidence type="ECO:0000259" key="2">
    <source>
        <dbReference type="Pfam" id="PF16220"/>
    </source>
</evidence>
<dbReference type="InterPro" id="IPR006860">
    <property type="entry name" value="FecR"/>
</dbReference>